<dbReference type="AlphaFoldDB" id="A0A5E4WSM3"/>
<gene>
    <name evidence="1" type="ORF">PAN31108_03378</name>
</gene>
<dbReference type="Proteomes" id="UP000406256">
    <property type="component" value="Unassembled WGS sequence"/>
</dbReference>
<proteinExistence type="predicted"/>
<evidence type="ECO:0000313" key="1">
    <source>
        <dbReference type="EMBL" id="VVE25965.1"/>
    </source>
</evidence>
<evidence type="ECO:0000313" key="2">
    <source>
        <dbReference type="Proteomes" id="UP000406256"/>
    </source>
</evidence>
<dbReference type="EMBL" id="CABPSB010000012">
    <property type="protein sequence ID" value="VVE25965.1"/>
    <property type="molecule type" value="Genomic_DNA"/>
</dbReference>
<organism evidence="1 2">
    <name type="scientific">Pandoraea anhela</name>
    <dbReference type="NCBI Taxonomy" id="2508295"/>
    <lineage>
        <taxon>Bacteria</taxon>
        <taxon>Pseudomonadati</taxon>
        <taxon>Pseudomonadota</taxon>
        <taxon>Betaproteobacteria</taxon>
        <taxon>Burkholderiales</taxon>
        <taxon>Burkholderiaceae</taxon>
        <taxon>Pandoraea</taxon>
    </lineage>
</organism>
<accession>A0A5E4WSM3</accession>
<keyword evidence="2" id="KW-1185">Reference proteome</keyword>
<reference evidence="1 2" key="1">
    <citation type="submission" date="2019-08" db="EMBL/GenBank/DDBJ databases">
        <authorList>
            <person name="Peeters C."/>
        </authorList>
    </citation>
    <scope>NUCLEOTIDE SEQUENCE [LARGE SCALE GENOMIC DNA]</scope>
    <source>
        <strain evidence="1 2">LMG 31108</strain>
    </source>
</reference>
<sequence length="88" mass="9384">MLRFGGGFEASEACSNTAFAVILVPMAGKVKCLMSYIRVVGGNRNGVSADGAFHRRPTVIVCPNRRFDDGGVALRDIVHVGTMQSSCH</sequence>
<protein>
    <submittedName>
        <fullName evidence="1">Uncharacterized protein</fullName>
    </submittedName>
</protein>
<name>A0A5E4WSM3_9BURK</name>